<name>A0A1Y5S498_9PROT</name>
<keyword evidence="5" id="KW-0812">Transmembrane</keyword>
<dbReference type="SUPFAM" id="SSF46626">
    <property type="entry name" value="Cytochrome c"/>
    <property type="match status" value="1"/>
</dbReference>
<accession>A0A1Y5S498</accession>
<evidence type="ECO:0000256" key="1">
    <source>
        <dbReference type="ARBA" id="ARBA00022617"/>
    </source>
</evidence>
<feature type="transmembrane region" description="Helical" evidence="5">
    <location>
        <begin position="12"/>
        <end position="33"/>
    </location>
</feature>
<dbReference type="InterPro" id="IPR009056">
    <property type="entry name" value="Cyt_c-like_dom"/>
</dbReference>
<dbReference type="EC" id="1.1.5.-" evidence="7"/>
<keyword evidence="2 4" id="KW-0479">Metal-binding</keyword>
<protein>
    <submittedName>
        <fullName evidence="7">Soluble aldose sugar dehydrogenase YliI</fullName>
        <ecNumber evidence="7">1.1.5.-</ecNumber>
    </submittedName>
</protein>
<dbReference type="GO" id="GO:0016491">
    <property type="term" value="F:oxidoreductase activity"/>
    <property type="evidence" value="ECO:0007669"/>
    <property type="project" value="UniProtKB-KW"/>
</dbReference>
<dbReference type="InterPro" id="IPR012938">
    <property type="entry name" value="Glc/Sorbosone_DH"/>
</dbReference>
<organism evidence="7 8">
    <name type="scientific">Oceanibacterium hippocampi</name>
    <dbReference type="NCBI Taxonomy" id="745714"/>
    <lineage>
        <taxon>Bacteria</taxon>
        <taxon>Pseudomonadati</taxon>
        <taxon>Pseudomonadota</taxon>
        <taxon>Alphaproteobacteria</taxon>
        <taxon>Sneathiellales</taxon>
        <taxon>Sneathiellaceae</taxon>
        <taxon>Oceanibacterium</taxon>
    </lineage>
</organism>
<dbReference type="InterPro" id="IPR011042">
    <property type="entry name" value="6-blade_b-propeller_TolB-like"/>
</dbReference>
<dbReference type="PROSITE" id="PS51007">
    <property type="entry name" value="CYTC"/>
    <property type="match status" value="1"/>
</dbReference>
<reference evidence="7 8" key="1">
    <citation type="submission" date="2017-03" db="EMBL/GenBank/DDBJ databases">
        <authorList>
            <person name="Afonso C.L."/>
            <person name="Miller P.J."/>
            <person name="Scott M.A."/>
            <person name="Spackman E."/>
            <person name="Goraichik I."/>
            <person name="Dimitrov K.M."/>
            <person name="Suarez D.L."/>
            <person name="Swayne D.E."/>
        </authorList>
    </citation>
    <scope>NUCLEOTIDE SEQUENCE [LARGE SCALE GENOMIC DNA]</scope>
    <source>
        <strain evidence="7 8">CECT 7691</strain>
    </source>
</reference>
<feature type="domain" description="Cytochrome c" evidence="6">
    <location>
        <begin position="491"/>
        <end position="596"/>
    </location>
</feature>
<dbReference type="GO" id="GO:0009055">
    <property type="term" value="F:electron transfer activity"/>
    <property type="evidence" value="ECO:0007669"/>
    <property type="project" value="InterPro"/>
</dbReference>
<keyword evidence="1 4" id="KW-0349">Heme</keyword>
<evidence type="ECO:0000259" key="6">
    <source>
        <dbReference type="PROSITE" id="PS51007"/>
    </source>
</evidence>
<dbReference type="Pfam" id="PF07995">
    <property type="entry name" value="GSDH"/>
    <property type="match status" value="1"/>
</dbReference>
<sequence>MARVRIGRIAAIAVAIGFAALAGFVGAYVIALYDAPLLTLADNAGKTVAQGWHRMFVATLPTDPTTSHVSGAAAGFGRDERIAGERSYETIFTPLAGRVVTIPRPDRPGAGGALAAWGADILAMTHEGRFYAVDPTLDVAALDIAAPPNGYAAFAAAVTGPAVRLPPRTLGYFRYNDLLAVGPPGARALFVSFTRYDASAACYTTTIARLAVPDDDIRAVRAGPGDWTEVFSTRPCLPLKSTWRPIEGHLAGGRMVHAEPGPGAGTLYLASGDYGWDGSYGPLTIPGADPAGRPPVAQDPDADYGKVIAIDLATGRGRQISRGHRNMQGIALDRAGRVWTVEHGMRAGDELNLEVEGGNYGWPTESYSTLYSAQPLPTALSPGRHDRHRRPMLAWLPAIAPSGLARIEGFHPAWDGDLLVASLRAESLFRIRVAEDRVIFAEEIRIGEHIRHVLQHPDGRLLLWTDHQQVIVITPTAGGTGMAYVEARLERLAAEGGPAAALRQAIEGCVECHSLTPGDDRDAPSLARIAGARAGSGGYADYSPALAGDGRRWTREALTRYIADPAGTIPGTRMPAPEIADPAVIEALVDILEGLASDLEMPAASRPARIGARASAIAPDRP</sequence>
<dbReference type="Gene3D" id="1.10.760.10">
    <property type="entry name" value="Cytochrome c-like domain"/>
    <property type="match status" value="1"/>
</dbReference>
<dbReference type="PANTHER" id="PTHR33546">
    <property type="entry name" value="LARGE, MULTIFUNCTIONAL SECRETED PROTEIN-RELATED"/>
    <property type="match status" value="1"/>
</dbReference>
<dbReference type="GO" id="GO:0046872">
    <property type="term" value="F:metal ion binding"/>
    <property type="evidence" value="ECO:0007669"/>
    <property type="project" value="UniProtKB-KW"/>
</dbReference>
<keyword evidence="8" id="KW-1185">Reference proteome</keyword>
<evidence type="ECO:0000256" key="3">
    <source>
        <dbReference type="ARBA" id="ARBA00023004"/>
    </source>
</evidence>
<keyword evidence="3 4" id="KW-0408">Iron</keyword>
<dbReference type="InterPro" id="IPR036909">
    <property type="entry name" value="Cyt_c-like_dom_sf"/>
</dbReference>
<dbReference type="GO" id="GO:0020037">
    <property type="term" value="F:heme binding"/>
    <property type="evidence" value="ECO:0007669"/>
    <property type="project" value="InterPro"/>
</dbReference>
<dbReference type="InParanoid" id="A0A1Y5S498"/>
<dbReference type="Gene3D" id="2.120.10.30">
    <property type="entry name" value="TolB, C-terminal domain"/>
    <property type="match status" value="1"/>
</dbReference>
<dbReference type="InterPro" id="IPR011041">
    <property type="entry name" value="Quinoprot_gluc/sorb_DH_b-prop"/>
</dbReference>
<evidence type="ECO:0000256" key="2">
    <source>
        <dbReference type="ARBA" id="ARBA00022723"/>
    </source>
</evidence>
<keyword evidence="5" id="KW-0472">Membrane</keyword>
<dbReference type="PANTHER" id="PTHR33546:SF1">
    <property type="entry name" value="LARGE, MULTIFUNCTIONAL SECRETED PROTEIN"/>
    <property type="match status" value="1"/>
</dbReference>
<dbReference type="EMBL" id="FWFR01000001">
    <property type="protein sequence ID" value="SLN31347.1"/>
    <property type="molecule type" value="Genomic_DNA"/>
</dbReference>
<dbReference type="AlphaFoldDB" id="A0A1Y5S498"/>
<keyword evidence="7" id="KW-0560">Oxidoreductase</keyword>
<proteinExistence type="predicted"/>
<evidence type="ECO:0000256" key="4">
    <source>
        <dbReference type="PROSITE-ProRule" id="PRU00433"/>
    </source>
</evidence>
<evidence type="ECO:0000313" key="7">
    <source>
        <dbReference type="EMBL" id="SLN31347.1"/>
    </source>
</evidence>
<evidence type="ECO:0000313" key="8">
    <source>
        <dbReference type="Proteomes" id="UP000193200"/>
    </source>
</evidence>
<dbReference type="SUPFAM" id="SSF50952">
    <property type="entry name" value="Soluble quinoprotein glucose dehydrogenase"/>
    <property type="match status" value="1"/>
</dbReference>
<gene>
    <name evidence="7" type="primary">yliI</name>
    <name evidence="7" type="ORF">OCH7691_01119</name>
</gene>
<evidence type="ECO:0000256" key="5">
    <source>
        <dbReference type="SAM" id="Phobius"/>
    </source>
</evidence>
<dbReference type="Proteomes" id="UP000193200">
    <property type="component" value="Unassembled WGS sequence"/>
</dbReference>
<keyword evidence="5" id="KW-1133">Transmembrane helix</keyword>